<dbReference type="PROSITE" id="PS00662">
    <property type="entry name" value="T2SP_E"/>
    <property type="match status" value="1"/>
</dbReference>
<dbReference type="InterPro" id="IPR007831">
    <property type="entry name" value="T2SS_GspE_N"/>
</dbReference>
<comment type="similarity">
    <text evidence="1">Belongs to the GSP E family.</text>
</comment>
<keyword evidence="3" id="KW-0067">ATP-binding</keyword>
<dbReference type="Gene3D" id="3.40.50.300">
    <property type="entry name" value="P-loop containing nucleotide triphosphate hydrolases"/>
    <property type="match status" value="1"/>
</dbReference>
<dbReference type="RefSeq" id="WP_284193974.1">
    <property type="nucleotide sequence ID" value="NZ_BSPW01000094.1"/>
</dbReference>
<dbReference type="EMBL" id="BSPW01000094">
    <property type="protein sequence ID" value="GLT20153.1"/>
    <property type="molecule type" value="Genomic_DNA"/>
</dbReference>
<keyword evidence="2" id="KW-0547">Nucleotide-binding</keyword>
<gene>
    <name evidence="5" type="ORF">GCM10007938_39360</name>
</gene>
<dbReference type="Pfam" id="PF00437">
    <property type="entry name" value="T2SSE"/>
    <property type="match status" value="1"/>
</dbReference>
<reference evidence="6" key="1">
    <citation type="journal article" date="2019" name="Int. J. Syst. Evol. Microbiol.">
        <title>The Global Catalogue of Microorganisms (GCM) 10K type strain sequencing project: providing services to taxonomists for standard genome sequencing and annotation.</title>
        <authorList>
            <consortium name="The Broad Institute Genomics Platform"/>
            <consortium name="The Broad Institute Genome Sequencing Center for Infectious Disease"/>
            <person name="Wu L."/>
            <person name="Ma J."/>
        </authorList>
    </citation>
    <scope>NUCLEOTIDE SEQUENCE [LARGE SCALE GENOMIC DNA]</scope>
    <source>
        <strain evidence="6">NBRC 108723</strain>
    </source>
</reference>
<keyword evidence="6" id="KW-1185">Reference proteome</keyword>
<evidence type="ECO:0000256" key="1">
    <source>
        <dbReference type="ARBA" id="ARBA00006611"/>
    </source>
</evidence>
<dbReference type="CDD" id="cd01129">
    <property type="entry name" value="PulE-GspE-like"/>
    <property type="match status" value="1"/>
</dbReference>
<evidence type="ECO:0000256" key="2">
    <source>
        <dbReference type="ARBA" id="ARBA00022741"/>
    </source>
</evidence>
<dbReference type="PANTHER" id="PTHR30258">
    <property type="entry name" value="TYPE II SECRETION SYSTEM PROTEIN GSPE-RELATED"/>
    <property type="match status" value="1"/>
</dbReference>
<dbReference type="Gene3D" id="3.30.300.160">
    <property type="entry name" value="Type II secretion system, protein E, N-terminal domain"/>
    <property type="match status" value="1"/>
</dbReference>
<evidence type="ECO:0000313" key="5">
    <source>
        <dbReference type="EMBL" id="GLT20153.1"/>
    </source>
</evidence>
<evidence type="ECO:0000259" key="4">
    <source>
        <dbReference type="PROSITE" id="PS00662"/>
    </source>
</evidence>
<proteinExistence type="inferred from homology"/>
<accession>A0ABQ6F3Q4</accession>
<organism evidence="5 6">
    <name type="scientific">Vibrio zhanjiangensis</name>
    <dbReference type="NCBI Taxonomy" id="1046128"/>
    <lineage>
        <taxon>Bacteria</taxon>
        <taxon>Pseudomonadati</taxon>
        <taxon>Pseudomonadota</taxon>
        <taxon>Gammaproteobacteria</taxon>
        <taxon>Vibrionales</taxon>
        <taxon>Vibrionaceae</taxon>
        <taxon>Vibrio</taxon>
    </lineage>
</organism>
<evidence type="ECO:0000256" key="3">
    <source>
        <dbReference type="ARBA" id="ARBA00022840"/>
    </source>
</evidence>
<dbReference type="InterPro" id="IPR027417">
    <property type="entry name" value="P-loop_NTPase"/>
</dbReference>
<sequence length="553" mass="61770">MTQLPDFLHSANIISAEQVKLTFAAMADNKTDVCSALMEFDNVTSKILTEALSKLFNLPIVSLERFDYQSCCKQWTINHLIRQHLALPLAIQNNRLVVAVTDPSDSSIEQAFYFTTGFHIKPVLIDISLLISTIKSLLGSDKGNLTHRKDNISLHDLQNLIADEGEIRPDVEQDSSPISRYIHQIIVEAVRKKASDIHFEPYDGWFRIRFRCDGLLIEVEQPPYQICKRLVARLKILAQLDISERRLPQDGRITLNLAESTPIHIRMSTLPTMWGEKVVLRILDNQVISLDLEVLGYSYSQRLLFEQALNKPQGLILITGPTGSGKTQSLYTGLTILNNQSRNIAAAEDPIEISLSGINQVQIQPQIGFGFAEALRAFLRQDPDVIMVGEIRDKETADIATKAAQTGHLVLATLHTNSSTEAIDRLKNIGIEPHNIATSLILVIAQRLLRRLCPLCKSPTDHPDHASELEKSSCYQASNEGCSACNQGYLGRIGIYEMLNITPELSHSILKNAPVHELEKIAKRQGMTPLYRLGMEKICQGVTSYAEVQRVLA</sequence>
<protein>
    <submittedName>
        <fullName evidence="5">Pilus assembly protein PilB</fullName>
    </submittedName>
</protein>
<dbReference type="SUPFAM" id="SSF160246">
    <property type="entry name" value="EspE N-terminal domain-like"/>
    <property type="match status" value="1"/>
</dbReference>
<evidence type="ECO:0000313" key="6">
    <source>
        <dbReference type="Proteomes" id="UP001157138"/>
    </source>
</evidence>
<feature type="domain" description="Bacterial type II secretion system protein E" evidence="4">
    <location>
        <begin position="379"/>
        <end position="393"/>
    </location>
</feature>
<name>A0ABQ6F3Q4_9VIBR</name>
<comment type="caution">
    <text evidence="5">The sequence shown here is derived from an EMBL/GenBank/DDBJ whole genome shotgun (WGS) entry which is preliminary data.</text>
</comment>
<dbReference type="InterPro" id="IPR037257">
    <property type="entry name" value="T2SS_E_N_sf"/>
</dbReference>
<dbReference type="InterPro" id="IPR001482">
    <property type="entry name" value="T2SS/T4SS_dom"/>
</dbReference>
<dbReference type="Proteomes" id="UP001157138">
    <property type="component" value="Unassembled WGS sequence"/>
</dbReference>
<dbReference type="Gene3D" id="3.30.450.90">
    <property type="match status" value="1"/>
</dbReference>
<dbReference type="Pfam" id="PF05157">
    <property type="entry name" value="MshEN"/>
    <property type="match status" value="1"/>
</dbReference>
<dbReference type="SUPFAM" id="SSF52540">
    <property type="entry name" value="P-loop containing nucleoside triphosphate hydrolases"/>
    <property type="match status" value="1"/>
</dbReference>
<dbReference type="PANTHER" id="PTHR30258:SF1">
    <property type="entry name" value="PROTEIN TRANSPORT PROTEIN HOFB HOMOLOG"/>
    <property type="match status" value="1"/>
</dbReference>